<sequence length="203" mass="20993">MHDLLARQLADHVDTARAVEPLLARVGELGELLCTTFAAGGRLYTFGNGGSAADAQHLAAELIGRYKRERRPLPAVALSVDPSVVTCIGNDYSFGDVFARQATALARPGDVVAGFTTSGMSANVVAGLAAAREVGARTVLFAAGSGGKAAEHADVSLLVPSSTTARIQEMHLLVLHLVSEWVDAWAAGETDERGVGLQATTAG</sequence>
<dbReference type="InterPro" id="IPR035461">
    <property type="entry name" value="GmhA/DiaA"/>
</dbReference>
<dbReference type="CDD" id="cd05006">
    <property type="entry name" value="SIS_GmhA"/>
    <property type="match status" value="1"/>
</dbReference>
<dbReference type="GO" id="GO:1901135">
    <property type="term" value="P:carbohydrate derivative metabolic process"/>
    <property type="evidence" value="ECO:0007669"/>
    <property type="project" value="InterPro"/>
</dbReference>
<dbReference type="GO" id="GO:0097367">
    <property type="term" value="F:carbohydrate derivative binding"/>
    <property type="evidence" value="ECO:0007669"/>
    <property type="project" value="InterPro"/>
</dbReference>
<dbReference type="AlphaFoldDB" id="A0A1H1N0J9"/>
<dbReference type="InterPro" id="IPR050099">
    <property type="entry name" value="SIS_GmhA/DiaA_subfam"/>
</dbReference>
<dbReference type="RefSeq" id="WP_092651021.1">
    <property type="nucleotide sequence ID" value="NZ_LT629732.1"/>
</dbReference>
<dbReference type="PROSITE" id="PS51464">
    <property type="entry name" value="SIS"/>
    <property type="match status" value="1"/>
</dbReference>
<evidence type="ECO:0000259" key="1">
    <source>
        <dbReference type="PROSITE" id="PS51464"/>
    </source>
</evidence>
<evidence type="ECO:0000313" key="3">
    <source>
        <dbReference type="Proteomes" id="UP000198983"/>
    </source>
</evidence>
<dbReference type="Gene3D" id="3.40.50.10490">
    <property type="entry name" value="Glucose-6-phosphate isomerase like protein, domain 1"/>
    <property type="match status" value="1"/>
</dbReference>
<keyword evidence="3" id="KW-1185">Reference proteome</keyword>
<proteinExistence type="predicted"/>
<name>A0A1H1N0J9_9ACTN</name>
<dbReference type="Proteomes" id="UP000198983">
    <property type="component" value="Chromosome I"/>
</dbReference>
<organism evidence="2 3">
    <name type="scientific">Actinopolymorpha singaporensis</name>
    <dbReference type="NCBI Taxonomy" id="117157"/>
    <lineage>
        <taxon>Bacteria</taxon>
        <taxon>Bacillati</taxon>
        <taxon>Actinomycetota</taxon>
        <taxon>Actinomycetes</taxon>
        <taxon>Propionibacteriales</taxon>
        <taxon>Actinopolymorphaceae</taxon>
        <taxon>Actinopolymorpha</taxon>
    </lineage>
</organism>
<dbReference type="PANTHER" id="PTHR30390">
    <property type="entry name" value="SEDOHEPTULOSE 7-PHOSPHATE ISOMERASE / DNAA INITIATOR-ASSOCIATING FACTOR FOR REPLICATION INITIATION"/>
    <property type="match status" value="1"/>
</dbReference>
<dbReference type="GO" id="GO:0016853">
    <property type="term" value="F:isomerase activity"/>
    <property type="evidence" value="ECO:0007669"/>
    <property type="project" value="UniProtKB-KW"/>
</dbReference>
<dbReference type="EMBL" id="LT629732">
    <property type="protein sequence ID" value="SDR92225.1"/>
    <property type="molecule type" value="Genomic_DNA"/>
</dbReference>
<dbReference type="PANTHER" id="PTHR30390:SF6">
    <property type="entry name" value="DNAA INITIATOR-ASSOCIATING PROTEIN DIAA"/>
    <property type="match status" value="1"/>
</dbReference>
<accession>A0A1H1N0J9</accession>
<reference evidence="2 3" key="1">
    <citation type="submission" date="2016-10" db="EMBL/GenBank/DDBJ databases">
        <authorList>
            <person name="de Groot N.N."/>
        </authorList>
    </citation>
    <scope>NUCLEOTIDE SEQUENCE [LARGE SCALE GENOMIC DNA]</scope>
    <source>
        <strain evidence="2 3">DSM 22024</strain>
    </source>
</reference>
<dbReference type="OrthoDB" id="9810929at2"/>
<gene>
    <name evidence="2" type="ORF">SAMN04489717_1038</name>
</gene>
<dbReference type="SUPFAM" id="SSF53697">
    <property type="entry name" value="SIS domain"/>
    <property type="match status" value="1"/>
</dbReference>
<dbReference type="InterPro" id="IPR001347">
    <property type="entry name" value="SIS_dom"/>
</dbReference>
<keyword evidence="2" id="KW-0413">Isomerase</keyword>
<protein>
    <submittedName>
        <fullName evidence="2">Phosphoheptose isomerase</fullName>
    </submittedName>
</protein>
<dbReference type="STRING" id="117157.SAMN04489717_1038"/>
<evidence type="ECO:0000313" key="2">
    <source>
        <dbReference type="EMBL" id="SDR92225.1"/>
    </source>
</evidence>
<dbReference type="Pfam" id="PF13580">
    <property type="entry name" value="SIS_2"/>
    <property type="match status" value="1"/>
</dbReference>
<dbReference type="InterPro" id="IPR046348">
    <property type="entry name" value="SIS_dom_sf"/>
</dbReference>
<feature type="domain" description="SIS" evidence="1">
    <location>
        <begin position="33"/>
        <end position="192"/>
    </location>
</feature>